<keyword evidence="4 9" id="KW-0349">Heme</keyword>
<proteinExistence type="inferred from homology"/>
<comment type="pathway">
    <text evidence="2">Secondary metabolite biosynthesis.</text>
</comment>
<dbReference type="PANTHER" id="PTHR24305">
    <property type="entry name" value="CYTOCHROME P450"/>
    <property type="match status" value="1"/>
</dbReference>
<sequence>MSPPIQPALLILFSSLFLWIILTRFVVRSPLAKIPGPPKESWWRGNYSQLFDTSGWQFHHDIVNKYGSVVKIYGLFGDEQLYISDPLAIYHILSKDQDIYAKSDGVIVQGLLAFGPGLLSTRGERHKKQRKMMNPVFSMKHMRGLYPVMTPIALQIRDVLTSQVMSGNQDINVLKWISRGALEYIGQGGLGYSFDALDDATTDDYFESIRKFNSAAFNLVIFRNFMLPIINHVSPELRRKLVEWAPFRSVQRVKEIVDTMHNASVTIFNDKKEALAKGDEEVVQQVGQGRDIMSILLRANTAPNAGDRLPDNELLAQINTFIQGAHDTVASALCRILHQLALHPEVQSRLRDEIVQARMENSDLDYDALMGLPYLDAVTRETLRMFPPLPFSLRVTNKAVVLPLKWPIKSTDGKSEITQIPLKNRTTVVIATMAVNRSKAIWGEDADVWNPERWLAPLPPSVAEAHLPGIYGSMLTFLGGVRSCIGFKFAEMETKLTLSTLLETFKFEPSSKEVQWDMRFIQTPTLKGSGDTSPQLPMKISLVE</sequence>
<comment type="similarity">
    <text evidence="3">Belongs to the cytochrome P450 family.</text>
</comment>
<keyword evidence="7 9" id="KW-0408">Iron</keyword>
<keyword evidence="6" id="KW-0560">Oxidoreductase</keyword>
<dbReference type="Gene3D" id="1.10.630.10">
    <property type="entry name" value="Cytochrome P450"/>
    <property type="match status" value="1"/>
</dbReference>
<evidence type="ECO:0000256" key="3">
    <source>
        <dbReference type="ARBA" id="ARBA00010617"/>
    </source>
</evidence>
<dbReference type="GO" id="GO:0004497">
    <property type="term" value="F:monooxygenase activity"/>
    <property type="evidence" value="ECO:0007669"/>
    <property type="project" value="UniProtKB-KW"/>
</dbReference>
<keyword evidence="8" id="KW-0503">Monooxygenase</keyword>
<reference evidence="10 11" key="1">
    <citation type="submission" date="2018-06" db="EMBL/GenBank/DDBJ databases">
        <title>A transcriptomic atlas of mushroom development highlights an independent origin of complex multicellularity.</title>
        <authorList>
            <consortium name="DOE Joint Genome Institute"/>
            <person name="Krizsan K."/>
            <person name="Almasi E."/>
            <person name="Merenyi Z."/>
            <person name="Sahu N."/>
            <person name="Viragh M."/>
            <person name="Koszo T."/>
            <person name="Mondo S."/>
            <person name="Kiss B."/>
            <person name="Balint B."/>
            <person name="Kues U."/>
            <person name="Barry K."/>
            <person name="Hegedus J.C."/>
            <person name="Henrissat B."/>
            <person name="Johnson J."/>
            <person name="Lipzen A."/>
            <person name="Ohm R."/>
            <person name="Nagy I."/>
            <person name="Pangilinan J."/>
            <person name="Yan J."/>
            <person name="Xiong Y."/>
            <person name="Grigoriev I.V."/>
            <person name="Hibbett D.S."/>
            <person name="Nagy L.G."/>
        </authorList>
    </citation>
    <scope>NUCLEOTIDE SEQUENCE [LARGE SCALE GENOMIC DNA]</scope>
    <source>
        <strain evidence="10 11">SZMC22713</strain>
    </source>
</reference>
<evidence type="ECO:0000256" key="1">
    <source>
        <dbReference type="ARBA" id="ARBA00001971"/>
    </source>
</evidence>
<dbReference type="PRINTS" id="PR00463">
    <property type="entry name" value="EP450I"/>
</dbReference>
<dbReference type="InterPro" id="IPR002401">
    <property type="entry name" value="Cyt_P450_E_grp-I"/>
</dbReference>
<dbReference type="InterPro" id="IPR050121">
    <property type="entry name" value="Cytochrome_P450_monoxygenase"/>
</dbReference>
<name>A0A4Y7PXC0_9AGAM</name>
<evidence type="ECO:0000256" key="6">
    <source>
        <dbReference type="ARBA" id="ARBA00023002"/>
    </source>
</evidence>
<evidence type="ECO:0000313" key="10">
    <source>
        <dbReference type="EMBL" id="TDL20057.1"/>
    </source>
</evidence>
<dbReference type="SUPFAM" id="SSF48264">
    <property type="entry name" value="Cytochrome P450"/>
    <property type="match status" value="1"/>
</dbReference>
<dbReference type="EMBL" id="ML170191">
    <property type="protein sequence ID" value="TDL20057.1"/>
    <property type="molecule type" value="Genomic_DNA"/>
</dbReference>
<dbReference type="PANTHER" id="PTHR24305:SF166">
    <property type="entry name" value="CYTOCHROME P450 12A4, MITOCHONDRIAL-RELATED"/>
    <property type="match status" value="1"/>
</dbReference>
<dbReference type="InterPro" id="IPR001128">
    <property type="entry name" value="Cyt_P450"/>
</dbReference>
<keyword evidence="5 9" id="KW-0479">Metal-binding</keyword>
<dbReference type="STRING" id="50990.A0A4Y7PXC0"/>
<evidence type="ECO:0000256" key="7">
    <source>
        <dbReference type="ARBA" id="ARBA00023004"/>
    </source>
</evidence>
<dbReference type="GO" id="GO:0020037">
    <property type="term" value="F:heme binding"/>
    <property type="evidence" value="ECO:0007669"/>
    <property type="project" value="InterPro"/>
</dbReference>
<dbReference type="CDD" id="cd11069">
    <property type="entry name" value="CYP_FUM15-like"/>
    <property type="match status" value="1"/>
</dbReference>
<evidence type="ECO:0000256" key="2">
    <source>
        <dbReference type="ARBA" id="ARBA00005179"/>
    </source>
</evidence>
<gene>
    <name evidence="10" type="ORF">BD410DRAFT_791437</name>
</gene>
<evidence type="ECO:0000256" key="9">
    <source>
        <dbReference type="PIRSR" id="PIRSR602401-1"/>
    </source>
</evidence>
<evidence type="ECO:0000256" key="5">
    <source>
        <dbReference type="ARBA" id="ARBA00022723"/>
    </source>
</evidence>
<dbReference type="GO" id="GO:0005506">
    <property type="term" value="F:iron ion binding"/>
    <property type="evidence" value="ECO:0007669"/>
    <property type="project" value="InterPro"/>
</dbReference>
<dbReference type="PRINTS" id="PR00385">
    <property type="entry name" value="P450"/>
</dbReference>
<dbReference type="InterPro" id="IPR036396">
    <property type="entry name" value="Cyt_P450_sf"/>
</dbReference>
<dbReference type="Pfam" id="PF00067">
    <property type="entry name" value="p450"/>
    <property type="match status" value="1"/>
</dbReference>
<protein>
    <submittedName>
        <fullName evidence="10">Cytochrome P450</fullName>
    </submittedName>
</protein>
<dbReference type="VEuPathDB" id="FungiDB:BD410DRAFT_791437"/>
<dbReference type="Proteomes" id="UP000294933">
    <property type="component" value="Unassembled WGS sequence"/>
</dbReference>
<organism evidence="10 11">
    <name type="scientific">Rickenella mellea</name>
    <dbReference type="NCBI Taxonomy" id="50990"/>
    <lineage>
        <taxon>Eukaryota</taxon>
        <taxon>Fungi</taxon>
        <taxon>Dikarya</taxon>
        <taxon>Basidiomycota</taxon>
        <taxon>Agaricomycotina</taxon>
        <taxon>Agaricomycetes</taxon>
        <taxon>Hymenochaetales</taxon>
        <taxon>Rickenellaceae</taxon>
        <taxon>Rickenella</taxon>
    </lineage>
</organism>
<evidence type="ECO:0000256" key="8">
    <source>
        <dbReference type="ARBA" id="ARBA00023033"/>
    </source>
</evidence>
<evidence type="ECO:0000313" key="11">
    <source>
        <dbReference type="Proteomes" id="UP000294933"/>
    </source>
</evidence>
<feature type="binding site" description="axial binding residue" evidence="9">
    <location>
        <position position="484"/>
    </location>
    <ligand>
        <name>heme</name>
        <dbReference type="ChEBI" id="CHEBI:30413"/>
    </ligand>
    <ligandPart>
        <name>Fe</name>
        <dbReference type="ChEBI" id="CHEBI:18248"/>
    </ligandPart>
</feature>
<keyword evidence="11" id="KW-1185">Reference proteome</keyword>
<dbReference type="GO" id="GO:0016705">
    <property type="term" value="F:oxidoreductase activity, acting on paired donors, with incorporation or reduction of molecular oxygen"/>
    <property type="evidence" value="ECO:0007669"/>
    <property type="project" value="InterPro"/>
</dbReference>
<comment type="cofactor">
    <cofactor evidence="1 9">
        <name>heme</name>
        <dbReference type="ChEBI" id="CHEBI:30413"/>
    </cofactor>
</comment>
<accession>A0A4Y7PXC0</accession>
<dbReference type="OrthoDB" id="1470350at2759"/>
<dbReference type="AlphaFoldDB" id="A0A4Y7PXC0"/>
<evidence type="ECO:0000256" key="4">
    <source>
        <dbReference type="ARBA" id="ARBA00022617"/>
    </source>
</evidence>